<evidence type="ECO:0000313" key="2">
    <source>
        <dbReference type="EMBL" id="MBO2988385.1"/>
    </source>
</evidence>
<proteinExistence type="predicted"/>
<feature type="domain" description="Glycosyltransferase 2-like" evidence="1">
    <location>
        <begin position="437"/>
        <end position="513"/>
    </location>
</feature>
<dbReference type="SUPFAM" id="SSF53448">
    <property type="entry name" value="Nucleotide-diphospho-sugar transferases"/>
    <property type="match status" value="1"/>
</dbReference>
<keyword evidence="3" id="KW-1185">Reference proteome</keyword>
<dbReference type="RefSeq" id="WP_208235721.1">
    <property type="nucleotide sequence ID" value="NZ_BAAAQU010000001.1"/>
</dbReference>
<dbReference type="InterPro" id="IPR029044">
    <property type="entry name" value="Nucleotide-diphossugar_trans"/>
</dbReference>
<accession>A0A939QA18</accession>
<dbReference type="Gene3D" id="3.40.50.2000">
    <property type="entry name" value="Glycogen Phosphorylase B"/>
    <property type="match status" value="1"/>
</dbReference>
<sequence>MRRLLIISFSNITQDARVLKQVREFSSDWEVSTCSYGPKPEGSTHHYAVPDDAIHWAYDRKSLVLRRYEHAYWTNAAIASAREFLDGGMWDVVLADDLDTVPLALSLNPVFGVHADLHEYAPREKEDVLRWRIFVSPFRRWMCGRYLSKCASVTTVGAALAKEYEREFGIEVGVVMNATPYAELPVNPVGRPIRVVHSGAGRKGRALEVMLEAAARTEADVTLDMYLTPNDPEYVQQLRHRFGHHPKISINDPVPYTELIDTLNRYDVGVFVLPPRTFSYRWALPNKLFDFIQARLGIIIGPSPEMASIVKDHHLGAVAGGFEARHLVEAFDCLTPEAVASWKHNSAQVASELSAAPQNALWREAVEKIVARGSQRDTDSAKSRPVEIIIACHAPERRVDRAVESVVLGNGDVATATVVCHNVAKNVIAERIPEGVRDRVKFIELQDDLPSPTGPFMHGIEQATAPWVGIMGSDDFYEAGAIAAMLELADEREAVMPRLGHDSGGAVRTPPVRFVPRADRDAVRDRLYYRSAPLGILRREFLAANDLGLDAGFKVGGDLRLSTLLWSLGSVAVQRRGPRYVIGSDAADRVTMSLPPVAEEMRHIASVWGQACQSRLTIQQREALGTKYLRIHVFGAAYYRAVRNAWLPGDREALAEAVSRVLEAAPLAAAPLSRADHALLDAILDLSVPDAALSAFALARRRFGRPSTMIPGSLKHLLHREAPLRFMAASLLVR</sequence>
<evidence type="ECO:0000259" key="1">
    <source>
        <dbReference type="Pfam" id="PF00535"/>
    </source>
</evidence>
<dbReference type="Pfam" id="PF00535">
    <property type="entry name" value="Glycos_transf_2"/>
    <property type="match status" value="1"/>
</dbReference>
<dbReference type="EMBL" id="JAGFBF010000001">
    <property type="protein sequence ID" value="MBO2988385.1"/>
    <property type="molecule type" value="Genomic_DNA"/>
</dbReference>
<dbReference type="Gene3D" id="3.90.550.10">
    <property type="entry name" value="Spore Coat Polysaccharide Biosynthesis Protein SpsA, Chain A"/>
    <property type="match status" value="1"/>
</dbReference>
<comment type="caution">
    <text evidence="2">The sequence shown here is derived from an EMBL/GenBank/DDBJ whole genome shotgun (WGS) entry which is preliminary data.</text>
</comment>
<dbReference type="AlphaFoldDB" id="A0A939QA18"/>
<dbReference type="InterPro" id="IPR001173">
    <property type="entry name" value="Glyco_trans_2-like"/>
</dbReference>
<name>A0A939QA18_9MICO</name>
<gene>
    <name evidence="2" type="ORF">J4H85_00030</name>
</gene>
<reference evidence="2" key="1">
    <citation type="submission" date="2021-03" db="EMBL/GenBank/DDBJ databases">
        <title>Leucobacter chromiisoli sp. nov., isolated from chromium-containing soil of chemical plant.</title>
        <authorList>
            <person name="Xu Z."/>
        </authorList>
    </citation>
    <scope>NUCLEOTIDE SEQUENCE</scope>
    <source>
        <strain evidence="2">K 70/01</strain>
    </source>
</reference>
<organism evidence="2 3">
    <name type="scientific">Leucobacter tardus</name>
    <dbReference type="NCBI Taxonomy" id="501483"/>
    <lineage>
        <taxon>Bacteria</taxon>
        <taxon>Bacillati</taxon>
        <taxon>Actinomycetota</taxon>
        <taxon>Actinomycetes</taxon>
        <taxon>Micrococcales</taxon>
        <taxon>Microbacteriaceae</taxon>
        <taxon>Leucobacter</taxon>
    </lineage>
</organism>
<dbReference type="Proteomes" id="UP000668403">
    <property type="component" value="Unassembled WGS sequence"/>
</dbReference>
<protein>
    <recommendedName>
        <fullName evidence="1">Glycosyltransferase 2-like domain-containing protein</fullName>
    </recommendedName>
</protein>
<evidence type="ECO:0000313" key="3">
    <source>
        <dbReference type="Proteomes" id="UP000668403"/>
    </source>
</evidence>
<dbReference type="SUPFAM" id="SSF53756">
    <property type="entry name" value="UDP-Glycosyltransferase/glycogen phosphorylase"/>
    <property type="match status" value="1"/>
</dbReference>